<feature type="compositionally biased region" description="Low complexity" evidence="1">
    <location>
        <begin position="44"/>
        <end position="55"/>
    </location>
</feature>
<evidence type="ECO:0000256" key="2">
    <source>
        <dbReference type="SAM" id="Phobius"/>
    </source>
</evidence>
<sequence>RDRSHQTHLLTTEAELGSTSPPPWHIYSPSSARSPSWAQPCPPDSATSSTSSPHPTLPIITTSSIHRLQDVDLEWIFVITNFVLEIPSALFDQLSSARKSQYVLLSMLLSFAALVVCIVELVYKCQKQKAVWRWKGILPWPWFYYRRRNRPFGNFKDIIGLVCALCQCIFAAIHYSFARRHADSPIKIYLWPLVFAFGLLCSKGLAK</sequence>
<dbReference type="PANTHER" id="PTHR48473">
    <property type="entry name" value="TIR DOMAIN-CONTAINING PROTEIN"/>
    <property type="match status" value="1"/>
</dbReference>
<organism evidence="3 4">
    <name type="scientific">Citrus unshiu</name>
    <name type="common">Satsuma mandarin</name>
    <name type="synonym">Citrus nobilis var. unshiu</name>
    <dbReference type="NCBI Taxonomy" id="55188"/>
    <lineage>
        <taxon>Eukaryota</taxon>
        <taxon>Viridiplantae</taxon>
        <taxon>Streptophyta</taxon>
        <taxon>Embryophyta</taxon>
        <taxon>Tracheophyta</taxon>
        <taxon>Spermatophyta</taxon>
        <taxon>Magnoliopsida</taxon>
        <taxon>eudicotyledons</taxon>
        <taxon>Gunneridae</taxon>
        <taxon>Pentapetalae</taxon>
        <taxon>rosids</taxon>
        <taxon>malvids</taxon>
        <taxon>Sapindales</taxon>
        <taxon>Rutaceae</taxon>
        <taxon>Aurantioideae</taxon>
        <taxon>Citrus</taxon>
    </lineage>
</organism>
<evidence type="ECO:0000313" key="4">
    <source>
        <dbReference type="Proteomes" id="UP000236630"/>
    </source>
</evidence>
<dbReference type="EMBL" id="BDQV01002019">
    <property type="protein sequence ID" value="GAY35695.1"/>
    <property type="molecule type" value="Genomic_DNA"/>
</dbReference>
<keyword evidence="2" id="KW-0472">Membrane</keyword>
<evidence type="ECO:0000256" key="1">
    <source>
        <dbReference type="SAM" id="MobiDB-lite"/>
    </source>
</evidence>
<keyword evidence="2" id="KW-0812">Transmembrane</keyword>
<dbReference type="AlphaFoldDB" id="A0A2H5N7U2"/>
<proteinExistence type="predicted"/>
<dbReference type="PANTHER" id="PTHR48473:SF1">
    <property type="entry name" value="TIR DOMAIN-CONTAINING PROTEIN"/>
    <property type="match status" value="1"/>
</dbReference>
<keyword evidence="2" id="KW-1133">Transmembrane helix</keyword>
<feature type="transmembrane region" description="Helical" evidence="2">
    <location>
        <begin position="189"/>
        <end position="206"/>
    </location>
</feature>
<feature type="transmembrane region" description="Helical" evidence="2">
    <location>
        <begin position="102"/>
        <end position="123"/>
    </location>
</feature>
<reference evidence="3 4" key="1">
    <citation type="journal article" date="2017" name="Front. Genet.">
        <title>Draft sequencing of the heterozygous diploid genome of Satsuma (Citrus unshiu Marc.) using a hybrid assembly approach.</title>
        <authorList>
            <person name="Shimizu T."/>
            <person name="Tanizawa Y."/>
            <person name="Mochizuki T."/>
            <person name="Nagasaki H."/>
            <person name="Yoshioka T."/>
            <person name="Toyoda A."/>
            <person name="Fujiyama A."/>
            <person name="Kaminuma E."/>
            <person name="Nakamura Y."/>
        </authorList>
    </citation>
    <scope>NUCLEOTIDE SEQUENCE [LARGE SCALE GENOMIC DNA]</scope>
    <source>
        <strain evidence="4">cv. Miyagawa wase</strain>
    </source>
</reference>
<feature type="compositionally biased region" description="Polar residues" evidence="1">
    <location>
        <begin position="28"/>
        <end position="37"/>
    </location>
</feature>
<feature type="region of interest" description="Disordered" evidence="1">
    <location>
        <begin position="1"/>
        <end position="55"/>
    </location>
</feature>
<evidence type="ECO:0000313" key="3">
    <source>
        <dbReference type="EMBL" id="GAY35695.1"/>
    </source>
</evidence>
<accession>A0A2H5N7U2</accession>
<comment type="caution">
    <text evidence="3">The sequence shown here is derived from an EMBL/GenBank/DDBJ whole genome shotgun (WGS) entry which is preliminary data.</text>
</comment>
<feature type="transmembrane region" description="Helical" evidence="2">
    <location>
        <begin position="158"/>
        <end position="177"/>
    </location>
</feature>
<dbReference type="Proteomes" id="UP000236630">
    <property type="component" value="Unassembled WGS sequence"/>
</dbReference>
<keyword evidence="4" id="KW-1185">Reference proteome</keyword>
<feature type="transmembrane region" description="Helical" evidence="2">
    <location>
        <begin position="73"/>
        <end position="90"/>
    </location>
</feature>
<protein>
    <submittedName>
        <fullName evidence="3">Uncharacterized protein</fullName>
    </submittedName>
</protein>
<feature type="non-terminal residue" evidence="3">
    <location>
        <position position="1"/>
    </location>
</feature>
<name>A0A2H5N7U2_CITUN</name>
<gene>
    <name evidence="3" type="ORF">CUMW_278700</name>
</gene>